<protein>
    <recommendedName>
        <fullName evidence="2">Apoptosis regulator Bcl-2 family BH4 domain-containing protein</fullName>
    </recommendedName>
</protein>
<dbReference type="OrthoDB" id="441812at2759"/>
<dbReference type="PROSITE" id="PS50063">
    <property type="entry name" value="BH4_2"/>
    <property type="match status" value="1"/>
</dbReference>
<feature type="compositionally biased region" description="Acidic residues" evidence="1">
    <location>
        <begin position="442"/>
        <end position="462"/>
    </location>
</feature>
<dbReference type="InterPro" id="IPR050600">
    <property type="entry name" value="SETD3_SETD6_MTase"/>
</dbReference>
<dbReference type="GO" id="GO:0016279">
    <property type="term" value="F:protein-lysine N-methyltransferase activity"/>
    <property type="evidence" value="ECO:0007669"/>
    <property type="project" value="TreeGrafter"/>
</dbReference>
<dbReference type="GO" id="GO:0005634">
    <property type="term" value="C:nucleus"/>
    <property type="evidence" value="ECO:0007669"/>
    <property type="project" value="TreeGrafter"/>
</dbReference>
<reference evidence="3" key="1">
    <citation type="submission" date="2022-07" db="EMBL/GenBank/DDBJ databases">
        <title>Phylogenomic reconstructions and comparative analyses of Kickxellomycotina fungi.</title>
        <authorList>
            <person name="Reynolds N.K."/>
            <person name="Stajich J.E."/>
            <person name="Barry K."/>
            <person name="Grigoriev I.V."/>
            <person name="Crous P."/>
            <person name="Smith M.E."/>
        </authorList>
    </citation>
    <scope>NUCLEOTIDE SEQUENCE</scope>
    <source>
        <strain evidence="3">BCRC 34489</strain>
    </source>
</reference>
<dbReference type="CDD" id="cd10527">
    <property type="entry name" value="SET_LSMT"/>
    <property type="match status" value="1"/>
</dbReference>
<gene>
    <name evidence="3" type="ORF">GGI15_000382</name>
</gene>
<dbReference type="InterPro" id="IPR046341">
    <property type="entry name" value="SET_dom_sf"/>
</dbReference>
<dbReference type="InterPro" id="IPR003093">
    <property type="entry name" value="Bcl2_BH4"/>
</dbReference>
<feature type="compositionally biased region" description="Acidic residues" evidence="1">
    <location>
        <begin position="273"/>
        <end position="296"/>
    </location>
</feature>
<feature type="compositionally biased region" description="Acidic residues" evidence="1">
    <location>
        <begin position="309"/>
        <end position="352"/>
    </location>
</feature>
<evidence type="ECO:0000313" key="3">
    <source>
        <dbReference type="EMBL" id="KAJ2787874.1"/>
    </source>
</evidence>
<dbReference type="GO" id="GO:0042981">
    <property type="term" value="P:regulation of apoptotic process"/>
    <property type="evidence" value="ECO:0007669"/>
    <property type="project" value="InterPro"/>
</dbReference>
<proteinExistence type="predicted"/>
<dbReference type="Proteomes" id="UP001140172">
    <property type="component" value="Unassembled WGS sequence"/>
</dbReference>
<dbReference type="AlphaFoldDB" id="A0A9W8HSB1"/>
<comment type="caution">
    <text evidence="3">The sequence shown here is derived from an EMBL/GenBank/DDBJ whole genome shotgun (WGS) entry which is preliminary data.</text>
</comment>
<dbReference type="PANTHER" id="PTHR13271:SF34">
    <property type="entry name" value="N-LYSINE METHYLTRANSFERASE SETD6"/>
    <property type="match status" value="1"/>
</dbReference>
<organism evidence="3 4">
    <name type="scientific">Coemansia interrupta</name>
    <dbReference type="NCBI Taxonomy" id="1126814"/>
    <lineage>
        <taxon>Eukaryota</taxon>
        <taxon>Fungi</taxon>
        <taxon>Fungi incertae sedis</taxon>
        <taxon>Zoopagomycota</taxon>
        <taxon>Kickxellomycotina</taxon>
        <taxon>Kickxellomycetes</taxon>
        <taxon>Kickxellales</taxon>
        <taxon>Kickxellaceae</taxon>
        <taxon>Coemansia</taxon>
    </lineage>
</organism>
<name>A0A9W8HSB1_9FUNG</name>
<evidence type="ECO:0000259" key="2">
    <source>
        <dbReference type="PROSITE" id="PS50063"/>
    </source>
</evidence>
<keyword evidence="4" id="KW-1185">Reference proteome</keyword>
<sequence length="633" mass="69918">MAESKRSNADRLAILLDWFEENKITFNQEAIEVVEHKSAKRGSNIISSDGFGIVARRDLEDEEPLVVIPKTAIISAATSALANIFHDEELGGSLALCIAVMYEMSLGELSPWYGYLQSLPVNTDIPLLWNEQARQWLRGTDVAGLIERDEQNLKDDFASLQDLVSEYPHVFISQNGVDWASRSCFLNVASLVSSRAFSVDIHRGNSMVPFADIFNHKTSGENVHIEIENTVCPLCGEAFGCEHMDGLEEMDAEEHSEMHTDEGQDHVHSDCDSSCDDSEMSQSDEEDEDEDQEVGEEMPLLVDVNGNPIDEDDMEIDGDDPMGESDGADDGFEDVDSEDESDGEGADDEEDKWIDSLDMVVFKPCRANSEVFNTYGEHGSAYLLHRYGFCDTQNPFEAVSLDVHEVIKAFGVAKSDKRAADITDLIARHRPLFATRHRAKDDEDEDEDGDEESDVGDEDDEGGATSCSASDNSSDSGDSETDDMPEFSIDAPGHPSTNLAAILVLGLSDESVFAQLVQSSSLFRHYFPAMCRFWTVFQNRLDDGASVAAALRDANKETTVKKSSVVLAARVVVALSERRLSVLGEDSAALGAKPTDPQQLLRWESAKQLRSNERKTLQQCIKTYKKVMNKLSS</sequence>
<evidence type="ECO:0000256" key="1">
    <source>
        <dbReference type="SAM" id="MobiDB-lite"/>
    </source>
</evidence>
<feature type="region of interest" description="Disordered" evidence="1">
    <location>
        <begin position="436"/>
        <end position="491"/>
    </location>
</feature>
<feature type="compositionally biased region" description="Basic and acidic residues" evidence="1">
    <location>
        <begin position="253"/>
        <end position="271"/>
    </location>
</feature>
<feature type="compositionally biased region" description="Low complexity" evidence="1">
    <location>
        <begin position="466"/>
        <end position="476"/>
    </location>
</feature>
<accession>A0A9W8HSB1</accession>
<dbReference type="SUPFAM" id="SSF82199">
    <property type="entry name" value="SET domain"/>
    <property type="match status" value="2"/>
</dbReference>
<feature type="domain" description="Apoptosis regulator Bcl-2 family BH4" evidence="2">
    <location>
        <begin position="160"/>
        <end position="179"/>
    </location>
</feature>
<dbReference type="EMBL" id="JANBUM010000010">
    <property type="protein sequence ID" value="KAJ2787874.1"/>
    <property type="molecule type" value="Genomic_DNA"/>
</dbReference>
<feature type="region of interest" description="Disordered" evidence="1">
    <location>
        <begin position="252"/>
        <end position="353"/>
    </location>
</feature>
<dbReference type="PANTHER" id="PTHR13271">
    <property type="entry name" value="UNCHARACTERIZED PUTATIVE METHYLTRANSFERASE"/>
    <property type="match status" value="1"/>
</dbReference>
<evidence type="ECO:0000313" key="4">
    <source>
        <dbReference type="Proteomes" id="UP001140172"/>
    </source>
</evidence>
<dbReference type="Gene3D" id="3.90.1410.10">
    <property type="entry name" value="set domain protein methyltransferase, domain 1"/>
    <property type="match status" value="2"/>
</dbReference>